<dbReference type="RefSeq" id="WP_137261437.1">
    <property type="nucleotide sequence ID" value="NZ_SZQL01000006.1"/>
</dbReference>
<keyword evidence="4" id="KW-1185">Reference proteome</keyword>
<feature type="compositionally biased region" description="Basic and acidic residues" evidence="1">
    <location>
        <begin position="1"/>
        <end position="20"/>
    </location>
</feature>
<sequence>MSDNEKFSLTNEDQHNDSRQNKQSLVIPVIEETARIDKQVITTGKIKIEKQIEEINEAVNISLQHDEYTIKRVTINKYVDEETPQVRYEGNTMIIPVLKEVVVKRMLLVEEVHIIKEVISAEEQVNIPLRKEKVTVTRSADNQDSPVQS</sequence>
<accession>A0A4U3L562</accession>
<protein>
    <submittedName>
        <fullName evidence="3">DUF2382 domain-containing protein</fullName>
    </submittedName>
</protein>
<evidence type="ECO:0000313" key="4">
    <source>
        <dbReference type="Proteomes" id="UP000305848"/>
    </source>
</evidence>
<evidence type="ECO:0000313" key="3">
    <source>
        <dbReference type="EMBL" id="TKK68816.1"/>
    </source>
</evidence>
<dbReference type="AlphaFoldDB" id="A0A4U3L562"/>
<feature type="region of interest" description="Disordered" evidence="1">
    <location>
        <begin position="1"/>
        <end position="23"/>
    </location>
</feature>
<evidence type="ECO:0000259" key="2">
    <source>
        <dbReference type="Pfam" id="PF09557"/>
    </source>
</evidence>
<dbReference type="OrthoDB" id="5569583at2"/>
<comment type="caution">
    <text evidence="3">The sequence shown here is derived from an EMBL/GenBank/DDBJ whole genome shotgun (WGS) entry which is preliminary data.</text>
</comment>
<dbReference type="Proteomes" id="UP000305848">
    <property type="component" value="Unassembled WGS sequence"/>
</dbReference>
<name>A0A4U3L562_9BACT</name>
<proteinExistence type="predicted"/>
<dbReference type="EMBL" id="SZQL01000006">
    <property type="protein sequence ID" value="TKK68816.1"/>
    <property type="molecule type" value="Genomic_DNA"/>
</dbReference>
<feature type="domain" description="DUF2382" evidence="2">
    <location>
        <begin position="27"/>
        <end position="136"/>
    </location>
</feature>
<dbReference type="Pfam" id="PF09557">
    <property type="entry name" value="DUF2382"/>
    <property type="match status" value="1"/>
</dbReference>
<gene>
    <name evidence="3" type="ORF">FC093_08965</name>
</gene>
<organism evidence="3 4">
    <name type="scientific">Ilyomonas limi</name>
    <dbReference type="NCBI Taxonomy" id="2575867"/>
    <lineage>
        <taxon>Bacteria</taxon>
        <taxon>Pseudomonadati</taxon>
        <taxon>Bacteroidota</taxon>
        <taxon>Chitinophagia</taxon>
        <taxon>Chitinophagales</taxon>
        <taxon>Chitinophagaceae</taxon>
        <taxon>Ilyomonas</taxon>
    </lineage>
</organism>
<dbReference type="InterPro" id="IPR019060">
    <property type="entry name" value="DUF2382"/>
</dbReference>
<reference evidence="3 4" key="1">
    <citation type="submission" date="2019-05" db="EMBL/GenBank/DDBJ databases">
        <title>Panacibacter sp. strain 17mud1-8 Genome sequencing and assembly.</title>
        <authorList>
            <person name="Chhetri G."/>
        </authorList>
    </citation>
    <scope>NUCLEOTIDE SEQUENCE [LARGE SCALE GENOMIC DNA]</scope>
    <source>
        <strain evidence="3 4">17mud1-8</strain>
    </source>
</reference>
<evidence type="ECO:0000256" key="1">
    <source>
        <dbReference type="SAM" id="MobiDB-lite"/>
    </source>
</evidence>